<keyword evidence="4" id="KW-1185">Reference proteome</keyword>
<dbReference type="HOGENOM" id="CLU_1072523_0_0_7"/>
<feature type="signal peptide" evidence="1">
    <location>
        <begin position="1"/>
        <end position="24"/>
    </location>
</feature>
<sequence length="259" mass="28599">MMTLQKKGLGLLAAGLLLGGYAGSAVGDHTAAGSAAAVEVPHNYYHYNYPHEIPADYVYRTGRVFSPEELARQAARQDEVEPAEGVVGLPPEWGLTDRVLRAMVADLLASGREELREGYTLAVSTPVNLRDLYATSSFGRLLGERLLGELQQAGLAVVDVRKTPAMLIKDRHGEYGLSRDMDELSFVQEAQAVLVGTYTVTGKRLLVDLRVLRNRDNRVLASARRDFDMSRELSTLLADEESPRRPVAQVPVRDFYEQN</sequence>
<dbReference type="Proteomes" id="UP000001508">
    <property type="component" value="Chromosome"/>
</dbReference>
<evidence type="ECO:0000313" key="3">
    <source>
        <dbReference type="EMBL" id="ADH86391.1"/>
    </source>
</evidence>
<dbReference type="STRING" id="589865.DaAHT2_1699"/>
<name>D6Z4B6_DESAT</name>
<gene>
    <name evidence="3" type="ordered locus">DaAHT2_1699</name>
</gene>
<evidence type="ECO:0000256" key="1">
    <source>
        <dbReference type="SAM" id="SignalP"/>
    </source>
</evidence>
<dbReference type="InterPro" id="IPR041215">
    <property type="entry name" value="FlgO_dom"/>
</dbReference>
<dbReference type="RefSeq" id="WP_013163917.1">
    <property type="nucleotide sequence ID" value="NC_014216.1"/>
</dbReference>
<dbReference type="Pfam" id="PF17680">
    <property type="entry name" value="FlgO"/>
    <property type="match status" value="1"/>
</dbReference>
<protein>
    <recommendedName>
        <fullName evidence="2">FlgO domain-containing protein</fullName>
    </recommendedName>
</protein>
<organism evidence="3 4">
    <name type="scientific">Desulfurivibrio alkaliphilus (strain DSM 19089 / UNIQEM U267 / AHT2)</name>
    <dbReference type="NCBI Taxonomy" id="589865"/>
    <lineage>
        <taxon>Bacteria</taxon>
        <taxon>Pseudomonadati</taxon>
        <taxon>Thermodesulfobacteriota</taxon>
        <taxon>Desulfobulbia</taxon>
        <taxon>Desulfobulbales</taxon>
        <taxon>Desulfobulbaceae</taxon>
        <taxon>Desulfurivibrio</taxon>
    </lineage>
</organism>
<dbReference type="InParanoid" id="D6Z4B6"/>
<keyword evidence="1" id="KW-0732">Signal</keyword>
<reference evidence="4" key="1">
    <citation type="submission" date="2010-02" db="EMBL/GenBank/DDBJ databases">
        <title>Complete sequence of Desulfurivibrio alkaliphilus AHT2.</title>
        <authorList>
            <consortium name="US DOE Joint Genome Institute"/>
            <person name="Pitluck S."/>
            <person name="Chertkov O."/>
            <person name="Detter J.C."/>
            <person name="Han C."/>
            <person name="Tapia R."/>
            <person name="Larimer F."/>
            <person name="Land M."/>
            <person name="Hauser L."/>
            <person name="Kyrpides N."/>
            <person name="Mikhailova N."/>
            <person name="Sorokin D.Y."/>
            <person name="Muyzer G."/>
            <person name="Woyke T."/>
        </authorList>
    </citation>
    <scope>NUCLEOTIDE SEQUENCE [LARGE SCALE GENOMIC DNA]</scope>
    <source>
        <strain evidence="4">DSM 19089 / UNIQEM U267 / AHT2</strain>
    </source>
</reference>
<dbReference type="eggNOG" id="COG5616">
    <property type="taxonomic scope" value="Bacteria"/>
</dbReference>
<dbReference type="OrthoDB" id="5470460at2"/>
<evidence type="ECO:0000259" key="2">
    <source>
        <dbReference type="Pfam" id="PF17680"/>
    </source>
</evidence>
<proteinExistence type="predicted"/>
<accession>D6Z4B6</accession>
<evidence type="ECO:0000313" key="4">
    <source>
        <dbReference type="Proteomes" id="UP000001508"/>
    </source>
</evidence>
<feature type="chain" id="PRO_5003091587" description="FlgO domain-containing protein" evidence="1">
    <location>
        <begin position="25"/>
        <end position="259"/>
    </location>
</feature>
<dbReference type="EMBL" id="CP001940">
    <property type="protein sequence ID" value="ADH86391.1"/>
    <property type="molecule type" value="Genomic_DNA"/>
</dbReference>
<dbReference type="KEGG" id="dak:DaAHT2_1699"/>
<feature type="domain" description="FlgO" evidence="2">
    <location>
        <begin position="102"/>
        <end position="227"/>
    </location>
</feature>
<dbReference type="AlphaFoldDB" id="D6Z4B6"/>